<dbReference type="NCBIfam" id="NF003629">
    <property type="entry name" value="PRK05270.1-2"/>
    <property type="match status" value="1"/>
</dbReference>
<dbReference type="GO" id="GO:0008108">
    <property type="term" value="F:UDP-glucose:hexose-1-phosphate uridylyltransferase activity"/>
    <property type="evidence" value="ECO:0007669"/>
    <property type="project" value="UniProtKB-UniRule"/>
</dbReference>
<evidence type="ECO:0000259" key="12">
    <source>
        <dbReference type="Pfam" id="PF02744"/>
    </source>
</evidence>
<dbReference type="UniPathway" id="UPA00214"/>
<sequence length="510" mass="57566">MGCKIMVVDQFVDIAVKRGELAESDRVYVTNRLLDLLGWSEKRAVAVDVAADRLAMLDQLTELAVESGVIREALAEREIWQSKVMDLFVPRPSELNAEFWELYERSPRAATDYFYGISKASDYIKTRSIAKNIEYLVETAYGELEMTINLSKPEKDPKQIALEKTVKTVAYPLCPLCVENEGYAGRVDFPARTNHRIVRLQVGDEAWGLQYSPYAYYDEHCIFLSAEHRPMVIERETFARLVAITAQFPEYFVGSNADLPIVGGSILSHDHYQGGRHTFAMAKAPVHKDFPAYSWGAFPGVTVEIVKWPMSVIRLRAASATDIVAAADEILQKWKGYSDASVGILAYSKEERHNTVTPIASRCVVDGESLFELALVLRNNRRTAEHPDGLFHPHQALHHIKKENIGLIEVMGLAVLPPRLKLELEEVARYLLDQPNAMADYHKEWADRLKRDGGFDASSVTEFLQQEVGKVFEQVLTDAGVFKDTADGIRAFDRFMKSVMETEEIENEAK</sequence>
<evidence type="ECO:0000256" key="1">
    <source>
        <dbReference type="ARBA" id="ARBA00001107"/>
    </source>
</evidence>
<evidence type="ECO:0000256" key="7">
    <source>
        <dbReference type="ARBA" id="ARBA00022695"/>
    </source>
</evidence>
<dbReference type="Pfam" id="PF02744">
    <property type="entry name" value="GalP_UDP_tr_C"/>
    <property type="match status" value="1"/>
</dbReference>
<dbReference type="EMBL" id="JAARQN010000002">
    <property type="protein sequence ID" value="MBC1456842.1"/>
    <property type="molecule type" value="Genomic_DNA"/>
</dbReference>
<proteinExistence type="inferred from homology"/>
<evidence type="ECO:0000313" key="13">
    <source>
        <dbReference type="EMBL" id="MBC1456842.1"/>
    </source>
</evidence>
<evidence type="ECO:0000256" key="6">
    <source>
        <dbReference type="ARBA" id="ARBA00022679"/>
    </source>
</evidence>
<dbReference type="GO" id="GO:0006012">
    <property type="term" value="P:galactose metabolic process"/>
    <property type="evidence" value="ECO:0007669"/>
    <property type="project" value="UniProtKB-UniRule"/>
</dbReference>
<evidence type="ECO:0000256" key="9">
    <source>
        <dbReference type="ARBA" id="ARBA00023277"/>
    </source>
</evidence>
<evidence type="ECO:0000313" key="14">
    <source>
        <dbReference type="Proteomes" id="UP000569903"/>
    </source>
</evidence>
<dbReference type="Pfam" id="PF01087">
    <property type="entry name" value="GalP_UDP_transf"/>
    <property type="match status" value="1"/>
</dbReference>
<gene>
    <name evidence="10 13" type="primary">galT</name>
    <name evidence="13" type="ORF">HB850_03680</name>
</gene>
<evidence type="ECO:0000256" key="2">
    <source>
        <dbReference type="ARBA" id="ARBA00004496"/>
    </source>
</evidence>
<dbReference type="InterPro" id="IPR023425">
    <property type="entry name" value="GalP_uridyl_Trfase_II_CS"/>
</dbReference>
<dbReference type="NCBIfam" id="TIGR01239">
    <property type="entry name" value="galT_2"/>
    <property type="match status" value="1"/>
</dbReference>
<keyword evidence="9 10" id="KW-0119">Carbohydrate metabolism</keyword>
<keyword evidence="8 10" id="KW-0299">Galactose metabolism</keyword>
<keyword evidence="5 10" id="KW-0963">Cytoplasm</keyword>
<dbReference type="HAMAP" id="MF_00571">
    <property type="entry name" value="GalP_UDP_trans"/>
    <property type="match status" value="1"/>
</dbReference>
<dbReference type="GO" id="GO:0005737">
    <property type="term" value="C:cytoplasm"/>
    <property type="evidence" value="ECO:0007669"/>
    <property type="project" value="UniProtKB-SubCell"/>
</dbReference>
<protein>
    <recommendedName>
        <fullName evidence="10">Galactose-1-phosphate uridylyltransferase</fullName>
        <shortName evidence="10">Gal-1-P uridylyltransferase</shortName>
        <ecNumber evidence="10">2.7.7.12</ecNumber>
    </recommendedName>
    <alternativeName>
        <fullName evidence="10">UDP-glucose--hexose-1-phosphate uridylyltransferase</fullName>
    </alternativeName>
</protein>
<keyword evidence="6 10" id="KW-0808">Transferase</keyword>
<feature type="domain" description="Galactose-1-phosphate uridyl transferase C-terminal" evidence="12">
    <location>
        <begin position="246"/>
        <end position="446"/>
    </location>
</feature>
<organism evidence="13 14">
    <name type="scientific">Listeria newyorkensis</name>
    <dbReference type="NCBI Taxonomy" id="1497681"/>
    <lineage>
        <taxon>Bacteria</taxon>
        <taxon>Bacillati</taxon>
        <taxon>Bacillota</taxon>
        <taxon>Bacilli</taxon>
        <taxon>Bacillales</taxon>
        <taxon>Listeriaceae</taxon>
        <taxon>Listeria</taxon>
    </lineage>
</organism>
<comment type="caution">
    <text evidence="13">The sequence shown here is derived from an EMBL/GenBank/DDBJ whole genome shotgun (WGS) entry which is preliminary data.</text>
</comment>
<name>A0A841YV44_9LIST</name>
<evidence type="ECO:0000256" key="3">
    <source>
        <dbReference type="ARBA" id="ARBA00004947"/>
    </source>
</evidence>
<dbReference type="PANTHER" id="PTHR39191:SF1">
    <property type="entry name" value="DUF4922 DOMAIN-CONTAINING PROTEIN"/>
    <property type="match status" value="1"/>
</dbReference>
<dbReference type="InterPro" id="IPR005850">
    <property type="entry name" value="GalP_Utransf_C"/>
</dbReference>
<evidence type="ECO:0000256" key="4">
    <source>
        <dbReference type="ARBA" id="ARBA00008706"/>
    </source>
</evidence>
<dbReference type="PIRSF" id="PIRSF006005">
    <property type="entry name" value="GalT_BS"/>
    <property type="match status" value="1"/>
</dbReference>
<comment type="similarity">
    <text evidence="4 10">Belongs to the galactose-1-phosphate uridylyltransferase type 2 family.</text>
</comment>
<dbReference type="InterPro" id="IPR000766">
    <property type="entry name" value="GalP_uridyl_Trfase_II"/>
</dbReference>
<feature type="domain" description="Galactose-1-phosphate uridyl transferase N-terminal" evidence="11">
    <location>
        <begin position="21"/>
        <end position="230"/>
    </location>
</feature>
<comment type="subcellular location">
    <subcellularLocation>
        <location evidence="2 10">Cytoplasm</location>
    </subcellularLocation>
</comment>
<dbReference type="InterPro" id="IPR005849">
    <property type="entry name" value="GalP_Utransf_N"/>
</dbReference>
<dbReference type="Proteomes" id="UP000569903">
    <property type="component" value="Unassembled WGS sequence"/>
</dbReference>
<evidence type="ECO:0000256" key="10">
    <source>
        <dbReference type="HAMAP-Rule" id="MF_00571"/>
    </source>
</evidence>
<reference evidence="13 14" key="1">
    <citation type="submission" date="2020-03" db="EMBL/GenBank/DDBJ databases">
        <title>Soil Listeria distribution.</title>
        <authorList>
            <person name="Liao J."/>
            <person name="Wiedmann M."/>
        </authorList>
    </citation>
    <scope>NUCLEOTIDE SEQUENCE [LARGE SCALE GENOMIC DNA]</scope>
    <source>
        <strain evidence="13 14">FSL L7-1614</strain>
    </source>
</reference>
<dbReference type="AlphaFoldDB" id="A0A841YV44"/>
<evidence type="ECO:0000256" key="8">
    <source>
        <dbReference type="ARBA" id="ARBA00023144"/>
    </source>
</evidence>
<evidence type="ECO:0000256" key="5">
    <source>
        <dbReference type="ARBA" id="ARBA00022490"/>
    </source>
</evidence>
<accession>A0A841YV44</accession>
<dbReference type="EC" id="2.7.7.12" evidence="10"/>
<comment type="catalytic activity">
    <reaction evidence="1 10">
        <text>alpha-D-galactose 1-phosphate + UDP-alpha-D-glucose = alpha-D-glucose 1-phosphate + UDP-alpha-D-galactose</text>
        <dbReference type="Rhea" id="RHEA:13989"/>
        <dbReference type="ChEBI" id="CHEBI:58336"/>
        <dbReference type="ChEBI" id="CHEBI:58601"/>
        <dbReference type="ChEBI" id="CHEBI:58885"/>
        <dbReference type="ChEBI" id="CHEBI:66914"/>
        <dbReference type="EC" id="2.7.7.12"/>
    </reaction>
</comment>
<dbReference type="PANTHER" id="PTHR39191">
    <property type="entry name" value="GALACTOSE-1-PHOSPHATE URIDYLYLTRANSFERASE"/>
    <property type="match status" value="1"/>
</dbReference>
<comment type="pathway">
    <text evidence="3 10">Carbohydrate metabolism; galactose metabolism.</text>
</comment>
<keyword evidence="7 10" id="KW-0548">Nucleotidyltransferase</keyword>
<evidence type="ECO:0000259" key="11">
    <source>
        <dbReference type="Pfam" id="PF01087"/>
    </source>
</evidence>
<dbReference type="PROSITE" id="PS01163">
    <property type="entry name" value="GAL_P_UDP_TRANSF_II"/>
    <property type="match status" value="1"/>
</dbReference>